<dbReference type="RefSeq" id="WP_101173164.1">
    <property type="nucleotide sequence ID" value="NZ_JAKRKB010000021.1"/>
</dbReference>
<feature type="transmembrane region" description="Helical" evidence="1">
    <location>
        <begin position="84"/>
        <end position="102"/>
    </location>
</feature>
<dbReference type="Proteomes" id="UP000233249">
    <property type="component" value="Unassembled WGS sequence"/>
</dbReference>
<gene>
    <name evidence="2" type="ORF">CXB45_03190</name>
</gene>
<reference evidence="2 3" key="1">
    <citation type="submission" date="2017-12" db="EMBL/GenBank/DDBJ databases">
        <title>Corynebacterium mastitidis 16-1433 Genome.</title>
        <authorList>
            <person name="Gulvik C.A."/>
        </authorList>
    </citation>
    <scope>NUCLEOTIDE SEQUENCE [LARGE SCALE GENOMIC DNA]</scope>
    <source>
        <strain evidence="2 3">16-1433</strain>
    </source>
</reference>
<keyword evidence="1" id="KW-1133">Transmembrane helix</keyword>
<feature type="transmembrane region" description="Helical" evidence="1">
    <location>
        <begin position="108"/>
        <end position="127"/>
    </location>
</feature>
<sequence>MIALRIPVGWIRSDAAGVLLLAATVLIRGVCYLPSMIPVGHRIPALERYLPLWSWSGLWLVAGVAAVACVIARAWRVLPAATGLLVALHTLWGAIYIAAWLSGDSERGYVTAVNYLAVALLATWAFGRGDPTRCRGGGCL</sequence>
<accession>A0A2N0X948</accession>
<protein>
    <submittedName>
        <fullName evidence="2">Uncharacterized protein</fullName>
    </submittedName>
</protein>
<evidence type="ECO:0000313" key="3">
    <source>
        <dbReference type="Proteomes" id="UP000233249"/>
    </source>
</evidence>
<organism evidence="2 3">
    <name type="scientific">Corynebacterium mastitidis</name>
    <dbReference type="NCBI Taxonomy" id="161890"/>
    <lineage>
        <taxon>Bacteria</taxon>
        <taxon>Bacillati</taxon>
        <taxon>Actinomycetota</taxon>
        <taxon>Actinomycetes</taxon>
        <taxon>Mycobacteriales</taxon>
        <taxon>Corynebacteriaceae</taxon>
        <taxon>Corynebacterium</taxon>
    </lineage>
</organism>
<dbReference type="OrthoDB" id="4426925at2"/>
<dbReference type="STRING" id="1121365.GCA_000375365_02220"/>
<comment type="caution">
    <text evidence="2">The sequence shown here is derived from an EMBL/GenBank/DDBJ whole genome shotgun (WGS) entry which is preliminary data.</text>
</comment>
<proteinExistence type="predicted"/>
<keyword evidence="1" id="KW-0812">Transmembrane</keyword>
<evidence type="ECO:0000313" key="2">
    <source>
        <dbReference type="EMBL" id="PKF69209.1"/>
    </source>
</evidence>
<evidence type="ECO:0000256" key="1">
    <source>
        <dbReference type="SAM" id="Phobius"/>
    </source>
</evidence>
<dbReference type="AlphaFoldDB" id="A0A2N0X948"/>
<keyword evidence="1" id="KW-0472">Membrane</keyword>
<dbReference type="EMBL" id="PJAF01000006">
    <property type="protein sequence ID" value="PKF69209.1"/>
    <property type="molecule type" value="Genomic_DNA"/>
</dbReference>
<name>A0A2N0X948_9CORY</name>
<feature type="transmembrane region" description="Helical" evidence="1">
    <location>
        <begin position="53"/>
        <end position="72"/>
    </location>
</feature>